<evidence type="ECO:0000313" key="1">
    <source>
        <dbReference type="EMBL" id="MBL7259934.1"/>
    </source>
</evidence>
<comment type="caution">
    <text evidence="1">The sequence shown here is derived from an EMBL/GenBank/DDBJ whole genome shotgun (WGS) entry which is preliminary data.</text>
</comment>
<dbReference type="Gene3D" id="1.10.357.10">
    <property type="entry name" value="Tetracycline Repressor, domain 2"/>
    <property type="match status" value="1"/>
</dbReference>
<evidence type="ECO:0000313" key="2">
    <source>
        <dbReference type="Proteomes" id="UP000598996"/>
    </source>
</evidence>
<gene>
    <name evidence="1" type="ORF">JKJ07_36995</name>
</gene>
<dbReference type="EMBL" id="JAENHO010000012">
    <property type="protein sequence ID" value="MBL7259934.1"/>
    <property type="molecule type" value="Genomic_DNA"/>
</dbReference>
<name>A0ABS1VZL5_9ACTN</name>
<dbReference type="Proteomes" id="UP000598996">
    <property type="component" value="Unassembled WGS sequence"/>
</dbReference>
<keyword evidence="2" id="KW-1185">Reference proteome</keyword>
<organism evidence="1 2">
    <name type="scientific">Paractinoplanes lichenicola</name>
    <dbReference type="NCBI Taxonomy" id="2802976"/>
    <lineage>
        <taxon>Bacteria</taxon>
        <taxon>Bacillati</taxon>
        <taxon>Actinomycetota</taxon>
        <taxon>Actinomycetes</taxon>
        <taxon>Micromonosporales</taxon>
        <taxon>Micromonosporaceae</taxon>
        <taxon>Paractinoplanes</taxon>
    </lineage>
</organism>
<reference evidence="1 2" key="1">
    <citation type="submission" date="2021-01" db="EMBL/GenBank/DDBJ databases">
        <title>Actinoplanes sp. nov. LDG1-01 isolated from lichen.</title>
        <authorList>
            <person name="Saeng-In P."/>
            <person name="Phongsopitanun W."/>
            <person name="Kanchanasin P."/>
            <person name="Yuki M."/>
            <person name="Kudo T."/>
            <person name="Ohkuma M."/>
            <person name="Tanasupawat S."/>
        </authorList>
    </citation>
    <scope>NUCLEOTIDE SEQUENCE [LARGE SCALE GENOMIC DNA]</scope>
    <source>
        <strain evidence="1 2">LDG1-01</strain>
    </source>
</reference>
<protein>
    <submittedName>
        <fullName evidence="1">Uncharacterized protein</fullName>
    </submittedName>
</protein>
<proteinExistence type="predicted"/>
<sequence length="98" mass="10402">MSRGLPLFDAAGTRYVDGPGAFPFAAVAQPTAYEVAESYLREAVLTYTCPGLPKDCMTVQGGLTCGAEAESVQAGGGFTRDDLIRFVDQALLLWPSRP</sequence>
<dbReference type="RefSeq" id="WP_202996624.1">
    <property type="nucleotide sequence ID" value="NZ_JAENHO010000012.1"/>
</dbReference>
<accession>A0ABS1VZL5</accession>